<feature type="compositionally biased region" description="Polar residues" evidence="8">
    <location>
        <begin position="1"/>
        <end position="24"/>
    </location>
</feature>
<keyword evidence="6" id="KW-0234">DNA repair</keyword>
<dbReference type="InterPro" id="IPR027417">
    <property type="entry name" value="P-loop_NTPase"/>
</dbReference>
<dbReference type="InterPro" id="IPR036187">
    <property type="entry name" value="DNA_mismatch_repair_MutS_sf"/>
</dbReference>
<dbReference type="SUPFAM" id="SSF53150">
    <property type="entry name" value="DNA repair protein MutS, domain II"/>
    <property type="match status" value="1"/>
</dbReference>
<dbReference type="SUPFAM" id="SSF55271">
    <property type="entry name" value="DNA repair protein MutS, domain I"/>
    <property type="match status" value="1"/>
</dbReference>
<dbReference type="Pfam" id="PF05190">
    <property type="entry name" value="MutS_IV"/>
    <property type="match status" value="1"/>
</dbReference>
<dbReference type="InterPro" id="IPR016151">
    <property type="entry name" value="DNA_mismatch_repair_MutS_N"/>
</dbReference>
<evidence type="ECO:0000256" key="5">
    <source>
        <dbReference type="ARBA" id="ARBA00023125"/>
    </source>
</evidence>
<feature type="region of interest" description="Disordered" evidence="8">
    <location>
        <begin position="1"/>
        <end position="120"/>
    </location>
</feature>
<dbReference type="Gene3D" id="3.30.420.110">
    <property type="entry name" value="MutS, connector domain"/>
    <property type="match status" value="1"/>
</dbReference>
<dbReference type="InterPro" id="IPR007860">
    <property type="entry name" value="DNA_mmatch_repair_MutS_con_dom"/>
</dbReference>
<protein>
    <recommendedName>
        <fullName evidence="9">DNA mismatch repair proteins mutS family domain-containing protein</fullName>
    </recommendedName>
</protein>
<dbReference type="InterPro" id="IPR007861">
    <property type="entry name" value="DNA_mismatch_repair_MutS_clamp"/>
</dbReference>
<dbReference type="GO" id="GO:0005524">
    <property type="term" value="F:ATP binding"/>
    <property type="evidence" value="ECO:0007669"/>
    <property type="project" value="UniProtKB-KW"/>
</dbReference>
<dbReference type="Gene3D" id="3.40.50.300">
    <property type="entry name" value="P-loop containing nucleotide triphosphate hydrolases"/>
    <property type="match status" value="1"/>
</dbReference>
<dbReference type="InterPro" id="IPR007696">
    <property type="entry name" value="DNA_mismatch_repair_MutS_core"/>
</dbReference>
<gene>
    <name evidence="10" type="ORF">RI129_012716</name>
</gene>
<proteinExistence type="inferred from homology"/>
<dbReference type="SUPFAM" id="SSF48334">
    <property type="entry name" value="DNA repair protein MutS, domain III"/>
    <property type="match status" value="1"/>
</dbReference>
<evidence type="ECO:0000256" key="6">
    <source>
        <dbReference type="RuleBase" id="RU003756"/>
    </source>
</evidence>
<organism evidence="10 11">
    <name type="scientific">Pyrocoelia pectoralis</name>
    <dbReference type="NCBI Taxonomy" id="417401"/>
    <lineage>
        <taxon>Eukaryota</taxon>
        <taxon>Metazoa</taxon>
        <taxon>Ecdysozoa</taxon>
        <taxon>Arthropoda</taxon>
        <taxon>Hexapoda</taxon>
        <taxon>Insecta</taxon>
        <taxon>Pterygota</taxon>
        <taxon>Neoptera</taxon>
        <taxon>Endopterygota</taxon>
        <taxon>Coleoptera</taxon>
        <taxon>Polyphaga</taxon>
        <taxon>Elateriformia</taxon>
        <taxon>Elateroidea</taxon>
        <taxon>Lampyridae</taxon>
        <taxon>Lampyrinae</taxon>
        <taxon>Pyrocoelia</taxon>
    </lineage>
</organism>
<evidence type="ECO:0000256" key="3">
    <source>
        <dbReference type="ARBA" id="ARBA00022763"/>
    </source>
</evidence>
<dbReference type="Gene3D" id="1.10.1420.10">
    <property type="match status" value="2"/>
</dbReference>
<evidence type="ECO:0000256" key="1">
    <source>
        <dbReference type="ARBA" id="ARBA00006271"/>
    </source>
</evidence>
<dbReference type="InterPro" id="IPR007695">
    <property type="entry name" value="DNA_mismatch_repair_MutS-lik_N"/>
</dbReference>
<dbReference type="FunFam" id="1.10.1420.10:FF:000005">
    <property type="entry name" value="DNA mismatch repair protein"/>
    <property type="match status" value="1"/>
</dbReference>
<feature type="compositionally biased region" description="Polar residues" evidence="8">
    <location>
        <begin position="104"/>
        <end position="120"/>
    </location>
</feature>
<dbReference type="GO" id="GO:0140664">
    <property type="term" value="F:ATP-dependent DNA damage sensor activity"/>
    <property type="evidence" value="ECO:0007669"/>
    <property type="project" value="InterPro"/>
</dbReference>
<dbReference type="NCBIfam" id="NF003810">
    <property type="entry name" value="PRK05399.1"/>
    <property type="match status" value="1"/>
</dbReference>
<dbReference type="InterPro" id="IPR000432">
    <property type="entry name" value="DNA_mismatch_repair_MutS_C"/>
</dbReference>
<dbReference type="PANTHER" id="PTHR11361">
    <property type="entry name" value="DNA MISMATCH REPAIR PROTEIN MUTS FAMILY MEMBER"/>
    <property type="match status" value="1"/>
</dbReference>
<evidence type="ECO:0000313" key="10">
    <source>
        <dbReference type="EMBL" id="KAK5638421.1"/>
    </source>
</evidence>
<evidence type="ECO:0000256" key="7">
    <source>
        <dbReference type="SAM" id="Coils"/>
    </source>
</evidence>
<dbReference type="FunFam" id="3.40.1170.10:FF:000002">
    <property type="entry name" value="DNA mismatch repair protein"/>
    <property type="match status" value="1"/>
</dbReference>
<accession>A0AAN7ZF64</accession>
<dbReference type="EMBL" id="JAVRBK010000010">
    <property type="protein sequence ID" value="KAK5638421.1"/>
    <property type="molecule type" value="Genomic_DNA"/>
</dbReference>
<comment type="caution">
    <text evidence="10">The sequence shown here is derived from an EMBL/GenBank/DDBJ whole genome shotgun (WGS) entry which is preliminary data.</text>
</comment>
<comment type="similarity">
    <text evidence="1 6">Belongs to the DNA mismatch repair MutS family.</text>
</comment>
<keyword evidence="4" id="KW-0067">ATP-binding</keyword>
<sequence>MSKRSSIGQSNTLFNYFQSPVNKSASKKPNGAPSGNSNLKNSDDEEEINVAAKKRSRTALFDSDSDSESSKSTVKKAKALIESSNEESTLKSFSFDKSNKSSSVRDSPPSNQSSEKSEANTQWFHERLDFLKPEKIRDINGNRLDHPDYDEKTLYVPEDFLNKQTPAMRQWWTLKSKHYDTVLFFKIGKFYEFYHMDAVIGVNYLNFVFVKGDFAHAGFPETAYGRMASTLIEHGFKVARVEQTETPEMMADRCRGQKVTKYDRVVRREICEISTQATCVYGAQMPEAKQPLPFYMLAIAEKPITGGSTFGVCFVDTSVGDFFLGQFEDDKYCSRLLRLFAQYSPSLILLERGRFQLTTLDVIKKTVGNVKRDLLTSNTQFLSPEKTVDLLLKECYFRDKNNDFEWPPVLADFIDLHTPKPDCELAVKALGACVWYLKDSELDIYILSMKKFNIYKPVDQVVDKEFDQQRFMILDYITIENLSLLGPKGTLQKTLDYCETSFGKRLLQQWICRPLCQEDKILERQNAVHQLYENNEVRQAVRAILKKLPDLERLVSKIHTFGNRFLKDHPDSRAILYENKRYSKRKILDLINTIQGFERAQEITGLFEGCTQTLIKKLTHHPPEGKLIDVSELLQYFQNAFDQTHAAKEGKIIPQKGIDDDYDEAEQEILEVETRSSEYLQELEQMFRCKVTYVGKENKRFQIEIPEHKTHKVTHKFQLEGARKGFKRYSTSTSKAILADIIRAETKRDKIVQDLNRRIFEKFSDSRLKWEQVIHCLMMLDVLCGFAEYARNDSRTMCFPKILPFREQSFVNIKDAFHPNIQMEDFVPNSTQLGTDDKAKVMLLTGPNMGGKSTLMRQVALIIIMAQMGCPVPADSCEFTLVDRIFTRFGAYDDILNGQSTFFVELSEAAAILRHATRNSLVLIDELGRGTSTHDGNAIATAYVKKLIGMECRTIFSTHYHTLVDYYSGRNDVQLGHMACMAEDNEDNPMMSVTLLYKLKEGNCPKSYGFNAAKLAGLPEEIIVRAHSIAVELETITKRRRLVRTLLLADNAQLVQDVLKAERMNI</sequence>
<keyword evidence="5 6" id="KW-0238">DNA-binding</keyword>
<evidence type="ECO:0000256" key="2">
    <source>
        <dbReference type="ARBA" id="ARBA00022741"/>
    </source>
</evidence>
<dbReference type="Proteomes" id="UP001329430">
    <property type="component" value="Chromosome 10"/>
</dbReference>
<dbReference type="SMART" id="SM00533">
    <property type="entry name" value="MUTSd"/>
    <property type="match status" value="1"/>
</dbReference>
<dbReference type="Pfam" id="PF05192">
    <property type="entry name" value="MutS_III"/>
    <property type="match status" value="1"/>
</dbReference>
<keyword evidence="11" id="KW-1185">Reference proteome</keyword>
<feature type="compositionally biased region" description="Low complexity" evidence="8">
    <location>
        <begin position="91"/>
        <end position="102"/>
    </location>
</feature>
<dbReference type="GO" id="GO:0006298">
    <property type="term" value="P:mismatch repair"/>
    <property type="evidence" value="ECO:0007669"/>
    <property type="project" value="InterPro"/>
</dbReference>
<dbReference type="GO" id="GO:0032301">
    <property type="term" value="C:MutSalpha complex"/>
    <property type="evidence" value="ECO:0007669"/>
    <property type="project" value="TreeGrafter"/>
</dbReference>
<dbReference type="SMART" id="SM00534">
    <property type="entry name" value="MUTSac"/>
    <property type="match status" value="1"/>
</dbReference>
<dbReference type="GO" id="GO:0030983">
    <property type="term" value="F:mismatched DNA binding"/>
    <property type="evidence" value="ECO:0007669"/>
    <property type="project" value="InterPro"/>
</dbReference>
<dbReference type="Pfam" id="PF05188">
    <property type="entry name" value="MutS_II"/>
    <property type="match status" value="1"/>
</dbReference>
<evidence type="ECO:0000256" key="8">
    <source>
        <dbReference type="SAM" id="MobiDB-lite"/>
    </source>
</evidence>
<reference evidence="10 11" key="1">
    <citation type="journal article" date="2024" name="Insects">
        <title>An Improved Chromosome-Level Genome Assembly of the Firefly Pyrocoelia pectoralis.</title>
        <authorList>
            <person name="Fu X."/>
            <person name="Meyer-Rochow V.B."/>
            <person name="Ballantyne L."/>
            <person name="Zhu X."/>
        </authorList>
    </citation>
    <scope>NUCLEOTIDE SEQUENCE [LARGE SCALE GENOMIC DNA]</scope>
    <source>
        <strain evidence="10">XCY_ONT2</strain>
    </source>
</reference>
<name>A0AAN7ZF64_9COLE</name>
<dbReference type="Pfam" id="PF01624">
    <property type="entry name" value="MutS_I"/>
    <property type="match status" value="1"/>
</dbReference>
<dbReference type="InterPro" id="IPR036678">
    <property type="entry name" value="MutS_con_dom_sf"/>
</dbReference>
<dbReference type="PANTHER" id="PTHR11361:SF148">
    <property type="entry name" value="DNA MISMATCH REPAIR PROTEIN MSH6"/>
    <property type="match status" value="1"/>
</dbReference>
<dbReference type="AlphaFoldDB" id="A0AAN7ZF64"/>
<dbReference type="InterPro" id="IPR017261">
    <property type="entry name" value="DNA_mismatch_repair_MutS/MSH"/>
</dbReference>
<keyword evidence="7" id="KW-0175">Coiled coil</keyword>
<dbReference type="SUPFAM" id="SSF52540">
    <property type="entry name" value="P-loop containing nucleoside triphosphate hydrolases"/>
    <property type="match status" value="1"/>
</dbReference>
<evidence type="ECO:0000313" key="11">
    <source>
        <dbReference type="Proteomes" id="UP001329430"/>
    </source>
</evidence>
<evidence type="ECO:0000259" key="9">
    <source>
        <dbReference type="PROSITE" id="PS00486"/>
    </source>
</evidence>
<dbReference type="InterPro" id="IPR045076">
    <property type="entry name" value="MutS"/>
</dbReference>
<keyword evidence="3 6" id="KW-0227">DNA damage</keyword>
<dbReference type="Gene3D" id="3.40.1170.10">
    <property type="entry name" value="DNA repair protein MutS, domain I"/>
    <property type="match status" value="1"/>
</dbReference>
<evidence type="ECO:0000256" key="4">
    <source>
        <dbReference type="ARBA" id="ARBA00022840"/>
    </source>
</evidence>
<comment type="function">
    <text evidence="6">Component of the post-replicative DNA mismatch repair system (MMR).</text>
</comment>
<feature type="coiled-coil region" evidence="7">
    <location>
        <begin position="655"/>
        <end position="682"/>
    </location>
</feature>
<keyword evidence="2 6" id="KW-0547">Nucleotide-binding</keyword>
<dbReference type="PROSITE" id="PS00486">
    <property type="entry name" value="DNA_MISMATCH_REPAIR_2"/>
    <property type="match status" value="1"/>
</dbReference>
<dbReference type="Pfam" id="PF00488">
    <property type="entry name" value="MutS_V"/>
    <property type="match status" value="1"/>
</dbReference>
<feature type="domain" description="DNA mismatch repair proteins mutS family" evidence="9">
    <location>
        <begin position="920"/>
        <end position="936"/>
    </location>
</feature>
<dbReference type="PIRSF" id="PIRSF037677">
    <property type="entry name" value="DNA_mis_repair_Msh6"/>
    <property type="match status" value="1"/>
</dbReference>